<feature type="binding site" evidence="5">
    <location>
        <begin position="196"/>
        <end position="197"/>
    </location>
    <ligand>
        <name>substrate</name>
    </ligand>
</feature>
<reference evidence="6" key="1">
    <citation type="submission" date="2020-06" db="EMBL/GenBank/DDBJ databases">
        <title>Unique genomic features of the anaerobic methanotrophic archaea.</title>
        <authorList>
            <person name="Chadwick G.L."/>
            <person name="Skennerton C.T."/>
            <person name="Laso-Perez R."/>
            <person name="Leu A.O."/>
            <person name="Speth D.R."/>
            <person name="Yu H."/>
            <person name="Morgan-Lang C."/>
            <person name="Hatzenpichler R."/>
            <person name="Goudeau D."/>
            <person name="Malmstrom R."/>
            <person name="Brazelton W.J."/>
            <person name="Woyke T."/>
            <person name="Hallam S.J."/>
            <person name="Tyson G.W."/>
            <person name="Wegener G."/>
            <person name="Boetius A."/>
            <person name="Orphan V."/>
        </authorList>
    </citation>
    <scope>NUCLEOTIDE SEQUENCE</scope>
</reference>
<proteinExistence type="inferred from homology"/>
<dbReference type="EC" id="5.3.1.1" evidence="5"/>
<evidence type="ECO:0000256" key="5">
    <source>
        <dbReference type="HAMAP-Rule" id="MF_00147"/>
    </source>
</evidence>
<feature type="active site" description="Proton acceptor" evidence="5">
    <location>
        <position position="135"/>
    </location>
</feature>
<comment type="pathway">
    <text evidence="5">Carbohydrate biosynthesis; gluconeogenesis.</text>
</comment>
<evidence type="ECO:0000256" key="3">
    <source>
        <dbReference type="ARBA" id="ARBA00023152"/>
    </source>
</evidence>
<dbReference type="GO" id="GO:0006096">
    <property type="term" value="P:glycolytic process"/>
    <property type="evidence" value="ECO:0007669"/>
    <property type="project" value="UniProtKB-UniRule"/>
</dbReference>
<comment type="subunit">
    <text evidence="5">Homotetramer; dimer of dimers.</text>
</comment>
<keyword evidence="2 5" id="KW-0963">Cytoplasm</keyword>
<name>A0A7G9Z2F5_9EURY</name>
<dbReference type="InterPro" id="IPR020861">
    <property type="entry name" value="Triosephosphate_isomerase_AS"/>
</dbReference>
<keyword evidence="4 5" id="KW-0413">Isomerase</keyword>
<comment type="function">
    <text evidence="5">Involved in the gluconeogenesis. Catalyzes stereospecifically the conversion of dihydroxyacetone phosphate (DHAP) to D-glyceraldehyde-3-phosphate (G3P).</text>
</comment>
<gene>
    <name evidence="5 6" type="primary">tpiA</name>
    <name evidence="6" type="ORF">IPKNHHKO_00014</name>
</gene>
<dbReference type="GO" id="GO:0004807">
    <property type="term" value="F:triose-phosphate isomerase activity"/>
    <property type="evidence" value="ECO:0007669"/>
    <property type="project" value="UniProtKB-UniRule"/>
</dbReference>
<feature type="active site" description="Electrophile" evidence="5">
    <location>
        <position position="87"/>
    </location>
</feature>
<comment type="subcellular location">
    <subcellularLocation>
        <location evidence="5">Cytoplasm</location>
    </subcellularLocation>
</comment>
<dbReference type="GO" id="GO:0006094">
    <property type="term" value="P:gluconeogenesis"/>
    <property type="evidence" value="ECO:0007669"/>
    <property type="project" value="UniProtKB-UniRule"/>
</dbReference>
<comment type="pathway">
    <text evidence="5">Carbohydrate degradation; glycolysis; D-glyceraldehyde 3-phosphate from glycerone phosphate: step 1/1.</text>
</comment>
<dbReference type="NCBIfam" id="NF003302">
    <property type="entry name" value="PRK04302.1"/>
    <property type="match status" value="1"/>
</dbReference>
<keyword evidence="1 5" id="KW-0312">Gluconeogenesis</keyword>
<organism evidence="6">
    <name type="scientific">Candidatus Methanophaga sp. ANME-1 ERB7</name>
    <dbReference type="NCBI Taxonomy" id="2759913"/>
    <lineage>
        <taxon>Archaea</taxon>
        <taxon>Methanobacteriati</taxon>
        <taxon>Methanobacteriota</taxon>
        <taxon>Stenosarchaea group</taxon>
        <taxon>Methanomicrobia</taxon>
        <taxon>Candidatus Methanophagales</taxon>
        <taxon>Candidatus Methanophagaceae</taxon>
        <taxon>Candidatus Methanophaga</taxon>
    </lineage>
</organism>
<dbReference type="InterPro" id="IPR000652">
    <property type="entry name" value="Triosephosphate_isomerase"/>
</dbReference>
<feature type="binding site" evidence="5">
    <location>
        <position position="140"/>
    </location>
    <ligand>
        <name>substrate</name>
    </ligand>
</feature>
<evidence type="ECO:0000313" key="6">
    <source>
        <dbReference type="EMBL" id="QNO54439.1"/>
    </source>
</evidence>
<dbReference type="Gene3D" id="3.20.20.70">
    <property type="entry name" value="Aldolase class I"/>
    <property type="match status" value="1"/>
</dbReference>
<comment type="similarity">
    <text evidence="5">Belongs to the triosephosphate isomerase family.</text>
</comment>
<comment type="catalytic activity">
    <reaction evidence="5">
        <text>D-glyceraldehyde 3-phosphate = dihydroxyacetone phosphate</text>
        <dbReference type="Rhea" id="RHEA:18585"/>
        <dbReference type="ChEBI" id="CHEBI:57642"/>
        <dbReference type="ChEBI" id="CHEBI:59776"/>
        <dbReference type="EC" id="5.3.1.1"/>
    </reaction>
</comment>
<dbReference type="AlphaFoldDB" id="A0A7G9Z2F5"/>
<dbReference type="CDD" id="cd00311">
    <property type="entry name" value="TIM"/>
    <property type="match status" value="1"/>
</dbReference>
<dbReference type="GO" id="GO:0005737">
    <property type="term" value="C:cytoplasm"/>
    <property type="evidence" value="ECO:0007669"/>
    <property type="project" value="UniProtKB-SubCell"/>
</dbReference>
<dbReference type="UniPathway" id="UPA00138"/>
<dbReference type="InterPro" id="IPR022891">
    <property type="entry name" value="Triosephosphate_isomerase_arc"/>
</dbReference>
<dbReference type="SUPFAM" id="SSF51351">
    <property type="entry name" value="Triosephosphate isomerase (TIM)"/>
    <property type="match status" value="1"/>
</dbReference>
<evidence type="ECO:0000256" key="4">
    <source>
        <dbReference type="ARBA" id="ARBA00023235"/>
    </source>
</evidence>
<dbReference type="InterPro" id="IPR035990">
    <property type="entry name" value="TIM_sf"/>
</dbReference>
<sequence>MIVLNLKTYEKSFEKALFFTDIAGEVVEETGVRIVLCPPQLFLREAAERSSDIFAQHVDSVSPGAFTGSIPAELLRVSKVKGSLVNHSEMRIGLEKVKAAVDSLHKVGLESLVCAESVNEGGEIASFSPTYIAVEPPELIGSGVSVSNAKPEIVTDSVSKIKDINPNIKVLCGAGVSNAEDVKKAVELGAEGVLLASAFVKAEDPKEFLKGLASSF</sequence>
<accession>A0A7G9Z2F5</accession>
<dbReference type="PROSITE" id="PS00171">
    <property type="entry name" value="TIM_1"/>
    <property type="match status" value="1"/>
</dbReference>
<dbReference type="HAMAP" id="MF_00147_A">
    <property type="entry name" value="TIM_A"/>
    <property type="match status" value="1"/>
</dbReference>
<dbReference type="Pfam" id="PF00121">
    <property type="entry name" value="TIM"/>
    <property type="match status" value="1"/>
</dbReference>
<feature type="binding site" evidence="5">
    <location>
        <position position="175"/>
    </location>
    <ligand>
        <name>substrate</name>
    </ligand>
</feature>
<feature type="binding site" evidence="5">
    <location>
        <begin position="5"/>
        <end position="7"/>
    </location>
    <ligand>
        <name>substrate</name>
    </ligand>
</feature>
<dbReference type="UniPathway" id="UPA00109">
    <property type="reaction ID" value="UER00189"/>
</dbReference>
<dbReference type="InterPro" id="IPR013785">
    <property type="entry name" value="Aldolase_TIM"/>
</dbReference>
<evidence type="ECO:0000256" key="2">
    <source>
        <dbReference type="ARBA" id="ARBA00022490"/>
    </source>
</evidence>
<evidence type="ECO:0000256" key="1">
    <source>
        <dbReference type="ARBA" id="ARBA00022432"/>
    </source>
</evidence>
<protein>
    <recommendedName>
        <fullName evidence="5">Triosephosphate isomerase</fullName>
        <shortName evidence="5">TIM</shortName>
        <shortName evidence="5">TPI</shortName>
        <ecNumber evidence="5">5.3.1.1</ecNumber>
    </recommendedName>
    <alternativeName>
        <fullName evidence="5">Triose-phosphate isomerase</fullName>
    </alternativeName>
</protein>
<keyword evidence="3 5" id="KW-0324">Glycolysis</keyword>
<dbReference type="NCBIfam" id="TIGR00419">
    <property type="entry name" value="tim"/>
    <property type="match status" value="1"/>
</dbReference>
<dbReference type="PROSITE" id="PS51440">
    <property type="entry name" value="TIM_2"/>
    <property type="match status" value="1"/>
</dbReference>
<dbReference type="EMBL" id="MT631579">
    <property type="protein sequence ID" value="QNO54439.1"/>
    <property type="molecule type" value="Genomic_DNA"/>
</dbReference>